<accession>A0AC34PZF5</accession>
<evidence type="ECO:0000313" key="2">
    <source>
        <dbReference type="WBParaSite" id="JU765_v2.g11431.t2"/>
    </source>
</evidence>
<dbReference type="WBParaSite" id="JU765_v2.g11431.t2">
    <property type="protein sequence ID" value="JU765_v2.g11431.t2"/>
    <property type="gene ID" value="JU765_v2.g11431"/>
</dbReference>
<reference evidence="2" key="1">
    <citation type="submission" date="2022-11" db="UniProtKB">
        <authorList>
            <consortium name="WormBaseParasite"/>
        </authorList>
    </citation>
    <scope>IDENTIFICATION</scope>
</reference>
<protein>
    <submittedName>
        <fullName evidence="2">Uncharacterized protein</fullName>
    </submittedName>
</protein>
<dbReference type="Proteomes" id="UP000887576">
    <property type="component" value="Unplaced"/>
</dbReference>
<sequence length="1010" mass="114790">MKHYYFLLALFFGAVAVIHAFPPALSFSPYKFPTPIEQHHAICKYCICDQHQKSVICAGSHILINTVHLPPWTSMFHVHNVTLPQMPHFGYSPNLKVLRINFCGLSQIHPLSFVPLPNLETIHLADNDLTEFPETLMSKMDKLRILNLARNKITNLSNIEFAIPDGLVLEQLVLDGNPIRFGFKEGTYKWPMTRQVHMANTRMVKLNGTFAVFEASPMCEDESCRSLRIPTSFWSHLITADFGANPELKIHPQAMPLLANLTALNLAETHLADSALTLFHPEANLRHLDLSKAKLDQQILQDWHYCTGRLEWLDISHIGLEDMNLGQSCSSLQWLFVSGNKLKKANIDARGLRVLHLDNNEIIEWPFPTGPGMTGKLRQLETLNLGLNKLSRLPSNALKGFITLSTLDLSHNKLMELNRESFPVIELELRFLNLTMPLLANLTALNLAETHLADSALTLFHPEANLRHLDLSKAKLDQQILQDWHYCTGRLEWLDISHIGLEDMNLGQSCSSLQWLFVSGNKLKKANIDARGLRVLHLDNNEIIEWPFPTGPGMTGKLRQLETLNLGFNKLSRLPSNALKGFITLSTLDLSHNKLMELNRESFPVIELELRFLNLSFNILTKFPEIILPNLQVLDLSANDLNSDGLNLQIFEGLPTLQHLFLSKNPYILDDCNRIYNDRGEKAECWLNSAKQLEKLSELDLSECDIKKLPNDCNRIYNDRGEKAECWLNSAKQLEKLSELDLSECDIKKLPSLKGFIKLQSLNLAENEIDSFDSFELPENLRKLNLQNNRIHSIGNLSTSPVATHLQDLELGNNPLHCECSLFSVAKLLKIQPDYADRSIYYCFADNWQHPLKSYFEGWLSTRLPENLRKLNLQNNRIHSIGNLSTSPVATHLQDLELGNNPLHCECSLFSVAKLLKIQPDYADRSIYYCFADNWQHPLKSYFEVNERFCDNENLYGPSLLAMFFNIIGMLILCSAVAVLFGFIMLRAYRTVGCKIASYAPVPSEPPVEV</sequence>
<name>A0AC34PZF5_9BILA</name>
<proteinExistence type="predicted"/>
<organism evidence="1 2">
    <name type="scientific">Panagrolaimus sp. JU765</name>
    <dbReference type="NCBI Taxonomy" id="591449"/>
    <lineage>
        <taxon>Eukaryota</taxon>
        <taxon>Metazoa</taxon>
        <taxon>Ecdysozoa</taxon>
        <taxon>Nematoda</taxon>
        <taxon>Chromadorea</taxon>
        <taxon>Rhabditida</taxon>
        <taxon>Tylenchina</taxon>
        <taxon>Panagrolaimomorpha</taxon>
        <taxon>Panagrolaimoidea</taxon>
        <taxon>Panagrolaimidae</taxon>
        <taxon>Panagrolaimus</taxon>
    </lineage>
</organism>
<evidence type="ECO:0000313" key="1">
    <source>
        <dbReference type="Proteomes" id="UP000887576"/>
    </source>
</evidence>